<dbReference type="OrthoDB" id="10051416at2759"/>
<evidence type="ECO:0000256" key="1">
    <source>
        <dbReference type="SAM" id="MobiDB-lite"/>
    </source>
</evidence>
<gene>
    <name evidence="2" type="ORF">VCS650_LOCUS10576</name>
</gene>
<sequence length="415" mass="47075">MSTTTMDVPLRPQEGRDLVNRVGRLITSLNHTIEESHISISLEQTITRKLLSTHRKDTINRTINPRSLRTQQNISTSSKRPIFRVHTTAHCQGMIFSTTLLSTLEAQYKIGVANTGGMKSPATVSSDNHVRINFPEIRCYGNYSIQQEQENKTKVFVTTVIIHERNEIIEKISGFDQFHFGTTKHTRLSLSSKVSFMRIGSIDTENENEDEDDDDDEPEKDQQTTSLTLFTYKIDMPMKGFEFMGQTLSNTNKPLINVLFNIKLSLGQSLHTGSFQDAAYFETTLLLKICHKFQSNDPDKEAYLIRLTKPSFYWQLSTIDKGDAFTTTTNDSIRLRSIVNVPTYPASKRELNLMFQLHIIDLNNLTSSGITTQQSIPTLDKTTISAYSCSVIISSGSFEGFCFRFAQNFKQTSKN</sequence>
<feature type="region of interest" description="Disordered" evidence="1">
    <location>
        <begin position="201"/>
        <end position="222"/>
    </location>
</feature>
<evidence type="ECO:0000313" key="3">
    <source>
        <dbReference type="Proteomes" id="UP000663891"/>
    </source>
</evidence>
<protein>
    <submittedName>
        <fullName evidence="2">Uncharacterized protein</fullName>
    </submittedName>
</protein>
<feature type="compositionally biased region" description="Acidic residues" evidence="1">
    <location>
        <begin position="204"/>
        <end position="219"/>
    </location>
</feature>
<comment type="caution">
    <text evidence="2">The sequence shown here is derived from an EMBL/GenBank/DDBJ whole genome shotgun (WGS) entry which is preliminary data.</text>
</comment>
<dbReference type="EMBL" id="CAJNON010000076">
    <property type="protein sequence ID" value="CAF0924666.1"/>
    <property type="molecule type" value="Genomic_DNA"/>
</dbReference>
<organism evidence="2 3">
    <name type="scientific">Adineta steineri</name>
    <dbReference type="NCBI Taxonomy" id="433720"/>
    <lineage>
        <taxon>Eukaryota</taxon>
        <taxon>Metazoa</taxon>
        <taxon>Spiralia</taxon>
        <taxon>Gnathifera</taxon>
        <taxon>Rotifera</taxon>
        <taxon>Eurotatoria</taxon>
        <taxon>Bdelloidea</taxon>
        <taxon>Adinetida</taxon>
        <taxon>Adinetidae</taxon>
        <taxon>Adineta</taxon>
    </lineage>
</organism>
<proteinExistence type="predicted"/>
<dbReference type="Proteomes" id="UP000663891">
    <property type="component" value="Unassembled WGS sequence"/>
</dbReference>
<accession>A0A814BBI1</accession>
<evidence type="ECO:0000313" key="2">
    <source>
        <dbReference type="EMBL" id="CAF0924666.1"/>
    </source>
</evidence>
<dbReference type="AlphaFoldDB" id="A0A814BBI1"/>
<name>A0A814BBI1_9BILA</name>
<reference evidence="2" key="1">
    <citation type="submission" date="2021-02" db="EMBL/GenBank/DDBJ databases">
        <authorList>
            <person name="Nowell W R."/>
        </authorList>
    </citation>
    <scope>NUCLEOTIDE SEQUENCE</scope>
</reference>